<reference evidence="2" key="1">
    <citation type="journal article" date="2013" name="PLoS Genet.">
        <title>The genome of Spraguea lophii and the basis of host-microsporidian interactions.</title>
        <authorList>
            <person name="Campbell S.E."/>
            <person name="Williams T.A."/>
            <person name="Yousuf A."/>
            <person name="Soanes D.M."/>
            <person name="Paszkiewicz K.H."/>
            <person name="Williams B.A.P."/>
        </authorList>
    </citation>
    <scope>NUCLEOTIDE SEQUENCE [LARGE SCALE GENOMIC DNA]</scope>
    <source>
        <strain evidence="2">42_110</strain>
    </source>
</reference>
<evidence type="ECO:0000313" key="1">
    <source>
        <dbReference type="EMBL" id="EPR79258.1"/>
    </source>
</evidence>
<dbReference type="VEuPathDB" id="MicrosporidiaDB:SLOPH_838"/>
<dbReference type="EMBL" id="ATCN01000326">
    <property type="protein sequence ID" value="EPR79258.1"/>
    <property type="molecule type" value="Genomic_DNA"/>
</dbReference>
<name>S7XTR5_SPRLO</name>
<gene>
    <name evidence="1" type="ORF">SLOPH_838</name>
</gene>
<dbReference type="Proteomes" id="UP000014978">
    <property type="component" value="Unassembled WGS sequence"/>
</dbReference>
<accession>S7XTR5</accession>
<comment type="caution">
    <text evidence="1">The sequence shown here is derived from an EMBL/GenBank/DDBJ whole genome shotgun (WGS) entry which is preliminary data.</text>
</comment>
<proteinExistence type="predicted"/>
<dbReference type="InParanoid" id="S7XTR5"/>
<feature type="non-terminal residue" evidence="1">
    <location>
        <position position="1"/>
    </location>
</feature>
<organism evidence="1 2">
    <name type="scientific">Spraguea lophii (strain 42_110)</name>
    <name type="common">Microsporidian parasite</name>
    <dbReference type="NCBI Taxonomy" id="1358809"/>
    <lineage>
        <taxon>Eukaryota</taxon>
        <taxon>Fungi</taxon>
        <taxon>Fungi incertae sedis</taxon>
        <taxon>Microsporidia</taxon>
        <taxon>Spragueidae</taxon>
        <taxon>Spraguea</taxon>
    </lineage>
</organism>
<keyword evidence="2" id="KW-1185">Reference proteome</keyword>
<dbReference type="AlphaFoldDB" id="S7XTR5"/>
<protein>
    <submittedName>
        <fullName evidence="1">Uncharacterized protein</fullName>
    </submittedName>
</protein>
<evidence type="ECO:0000313" key="2">
    <source>
        <dbReference type="Proteomes" id="UP000014978"/>
    </source>
</evidence>
<sequence length="120" mass="14376">NDISVDDNTNDTNGNTNTLTYTNPVHNTNPIHNINIINTINHINTTIDENIKDIYNSIKDSMVYNRSISNNNIMSIIEYGVNKFNRYKIFWDKYEEYVLEYGDEIMYTKYLEYKKIYYKY</sequence>
<dbReference type="HOGENOM" id="CLU_2055387_0_0_1"/>